<dbReference type="OrthoDB" id="7863415at2"/>
<evidence type="ECO:0000313" key="5">
    <source>
        <dbReference type="Proteomes" id="UP000809440"/>
    </source>
</evidence>
<dbReference type="Proteomes" id="UP000809440">
    <property type="component" value="Unassembled WGS sequence"/>
</dbReference>
<dbReference type="Proteomes" id="UP000755667">
    <property type="component" value="Unassembled WGS sequence"/>
</dbReference>
<organism evidence="2 4">
    <name type="scientific">Marivita cryptomonadis</name>
    <dbReference type="NCBI Taxonomy" id="505252"/>
    <lineage>
        <taxon>Bacteria</taxon>
        <taxon>Pseudomonadati</taxon>
        <taxon>Pseudomonadota</taxon>
        <taxon>Alphaproteobacteria</taxon>
        <taxon>Rhodobacterales</taxon>
        <taxon>Roseobacteraceae</taxon>
        <taxon>Marivita</taxon>
    </lineage>
</organism>
<dbReference type="Pfam" id="PF24891">
    <property type="entry name" value="DUF7742"/>
    <property type="match status" value="1"/>
</dbReference>
<proteinExistence type="predicted"/>
<dbReference type="EMBL" id="JAFBXE010000008">
    <property type="protein sequence ID" value="MBM2413308.1"/>
    <property type="molecule type" value="Genomic_DNA"/>
</dbReference>
<reference evidence="2 5" key="1">
    <citation type="submission" date="2021-01" db="EMBL/GenBank/DDBJ databases">
        <title>Diatom-associated Roseobacters Show Island Model of Population Structure.</title>
        <authorList>
            <person name="Qu L."/>
            <person name="Feng X."/>
            <person name="Chen Y."/>
            <person name="Li L."/>
            <person name="Wang X."/>
            <person name="Hu Z."/>
            <person name="Wang H."/>
            <person name="Luo H."/>
        </authorList>
    </citation>
    <scope>NUCLEOTIDE SEQUENCE</scope>
    <source>
        <strain evidence="3 5">CC28-63</strain>
        <strain evidence="2">CC28-69</strain>
    </source>
</reference>
<dbReference type="AlphaFoldDB" id="A0A9Q2NYM7"/>
<protein>
    <recommendedName>
        <fullName evidence="1">DUF7742 domain-containing protein</fullName>
    </recommendedName>
</protein>
<evidence type="ECO:0000259" key="1">
    <source>
        <dbReference type="Pfam" id="PF24891"/>
    </source>
</evidence>
<dbReference type="InterPro" id="IPR056644">
    <property type="entry name" value="DUF7742"/>
</dbReference>
<sequence length="119" mass="12850">MRPVIYNDVLAAVAVAAAAPPDQHGVIIATLIREADLAEVYRGRYQSAHPVFGDGSLMTAALRHPTRGPTSFQCAEGLAAWIAVLKALQALLPLSDVDFSLDEPSQSRTRLRLFTHSAR</sequence>
<comment type="caution">
    <text evidence="2">The sequence shown here is derived from an EMBL/GenBank/DDBJ whole genome shotgun (WGS) entry which is preliminary data.</text>
</comment>
<name>A0A9Q2NYM7_9RHOB</name>
<keyword evidence="5" id="KW-1185">Reference proteome</keyword>
<feature type="domain" description="DUF7742" evidence="1">
    <location>
        <begin position="2"/>
        <end position="88"/>
    </location>
</feature>
<evidence type="ECO:0000313" key="2">
    <source>
        <dbReference type="EMBL" id="MBM2413308.1"/>
    </source>
</evidence>
<dbReference type="RefSeq" id="WP_085629652.1">
    <property type="nucleotide sequence ID" value="NZ_JAFBWU010000008.1"/>
</dbReference>
<accession>A0A9Q2NYM7</accession>
<dbReference type="EMBL" id="JAFBXF010000008">
    <property type="protein sequence ID" value="MBM2417976.1"/>
    <property type="molecule type" value="Genomic_DNA"/>
</dbReference>
<evidence type="ECO:0000313" key="3">
    <source>
        <dbReference type="EMBL" id="MBM2417976.1"/>
    </source>
</evidence>
<gene>
    <name evidence="2" type="ORF">JQX41_13415</name>
    <name evidence="3" type="ORF">JQX48_13420</name>
</gene>
<evidence type="ECO:0000313" key="4">
    <source>
        <dbReference type="Proteomes" id="UP000755667"/>
    </source>
</evidence>